<dbReference type="SUPFAM" id="SSF51905">
    <property type="entry name" value="FAD/NAD(P)-binding domain"/>
    <property type="match status" value="1"/>
</dbReference>
<evidence type="ECO:0000256" key="3">
    <source>
        <dbReference type="ARBA" id="ARBA00022827"/>
    </source>
</evidence>
<evidence type="ECO:0000256" key="1">
    <source>
        <dbReference type="ARBA" id="ARBA00001974"/>
    </source>
</evidence>
<keyword evidence="5" id="KW-0503">Monooxygenase</keyword>
<dbReference type="EMBL" id="AP024416">
    <property type="protein sequence ID" value="BCR82638.1"/>
    <property type="molecule type" value="Genomic_DNA"/>
</dbReference>
<accession>A0A7R7ZHV6</accession>
<dbReference type="GO" id="GO:0071949">
    <property type="term" value="F:FAD binding"/>
    <property type="evidence" value="ECO:0007669"/>
    <property type="project" value="InterPro"/>
</dbReference>
<dbReference type="Pfam" id="PF13450">
    <property type="entry name" value="NAD_binding_8"/>
    <property type="match status" value="1"/>
</dbReference>
<dbReference type="PANTHER" id="PTHR47178:SF3">
    <property type="entry name" value="FAD-BINDING DOMAIN-CONTAINING PROTEIN"/>
    <property type="match status" value="1"/>
</dbReference>
<dbReference type="Pfam" id="PF01494">
    <property type="entry name" value="FAD_binding_3"/>
    <property type="match status" value="1"/>
</dbReference>
<dbReference type="AlphaFoldDB" id="A0A7R7ZHV6"/>
<dbReference type="GeneID" id="66976997"/>
<dbReference type="GO" id="GO:0004497">
    <property type="term" value="F:monooxygenase activity"/>
    <property type="evidence" value="ECO:0007669"/>
    <property type="project" value="UniProtKB-KW"/>
</dbReference>
<evidence type="ECO:0000313" key="8">
    <source>
        <dbReference type="Proteomes" id="UP000637239"/>
    </source>
</evidence>
<comment type="cofactor">
    <cofactor evidence="1">
        <name>FAD</name>
        <dbReference type="ChEBI" id="CHEBI:57692"/>
    </cofactor>
</comment>
<dbReference type="PRINTS" id="PR00420">
    <property type="entry name" value="RNGMNOXGNASE"/>
</dbReference>
<proteinExistence type="predicted"/>
<dbReference type="KEGG" id="ache:ACHE_10040A"/>
<evidence type="ECO:0000256" key="5">
    <source>
        <dbReference type="ARBA" id="ARBA00023033"/>
    </source>
</evidence>
<keyword evidence="8" id="KW-1185">Reference proteome</keyword>
<reference evidence="7" key="1">
    <citation type="submission" date="2021-01" db="EMBL/GenBank/DDBJ databases">
        <authorList>
            <consortium name="Aspergillus chevalieri M1 genome sequencing consortium"/>
            <person name="Kazuki M."/>
            <person name="Futagami T."/>
        </authorList>
    </citation>
    <scope>NUCLEOTIDE SEQUENCE</scope>
    <source>
        <strain evidence="7">M1</strain>
    </source>
</reference>
<evidence type="ECO:0000313" key="7">
    <source>
        <dbReference type="EMBL" id="BCR82638.1"/>
    </source>
</evidence>
<evidence type="ECO:0000256" key="2">
    <source>
        <dbReference type="ARBA" id="ARBA00022630"/>
    </source>
</evidence>
<dbReference type="PANTHER" id="PTHR47178">
    <property type="entry name" value="MONOOXYGENASE, FAD-BINDING"/>
    <property type="match status" value="1"/>
</dbReference>
<dbReference type="Proteomes" id="UP000637239">
    <property type="component" value="Chromosome 1"/>
</dbReference>
<keyword evidence="2" id="KW-0285">Flavoprotein</keyword>
<reference evidence="7" key="2">
    <citation type="submission" date="2021-02" db="EMBL/GenBank/DDBJ databases">
        <title>Aspergillus chevalieri M1 genome sequence.</title>
        <authorList>
            <person name="Kadooka C."/>
            <person name="Mori K."/>
            <person name="Futagami T."/>
        </authorList>
    </citation>
    <scope>NUCLEOTIDE SEQUENCE</scope>
    <source>
        <strain evidence="7">M1</strain>
    </source>
</reference>
<dbReference type="InterPro" id="IPR002938">
    <property type="entry name" value="FAD-bd"/>
</dbReference>
<evidence type="ECO:0000256" key="4">
    <source>
        <dbReference type="ARBA" id="ARBA00023002"/>
    </source>
</evidence>
<name>A0A7R7ZHV6_ASPCH</name>
<sequence>MHHTMDRVLIVGAGAAGLLIAQVLKRENIPCTVFEQDPSFRPRDWNYGVYWAQSGLSECLPPELLDQLENCQVDHHTPAATDTLPGFNGKTGEKLVDVPAPYSLRLKRRKFLQLISTGLDIQRGKRLARIESNNDIVTAFFEDGSQATGKLLIGAEGAHSRVREYLMGPEKAALKPSPVVSSIATPRLPVDVASAVRELHPRYCAVFHPDGYFCWVGIHNETEDPAESEFLLLMSWISENDTGLSGEAILHDLKEKASHFAEPFRSVFETLAPGTKIWHSRLSYWETQPWDNHNGTLTLVGDAAHPMTFHRGQGLNNAILDAASLSREIANLQDKSPRALRPALEAYEKEVLGRGREVVESSNINSVSIHNWEELQNSPLFRMGLKKDATA</sequence>
<dbReference type="Gene3D" id="3.50.50.60">
    <property type="entry name" value="FAD/NAD(P)-binding domain"/>
    <property type="match status" value="1"/>
</dbReference>
<keyword evidence="3" id="KW-0274">FAD</keyword>
<feature type="domain" description="FAD-binding" evidence="6">
    <location>
        <begin position="116"/>
        <end position="361"/>
    </location>
</feature>
<keyword evidence="4" id="KW-0560">Oxidoreductase</keyword>
<evidence type="ECO:0000259" key="6">
    <source>
        <dbReference type="Pfam" id="PF01494"/>
    </source>
</evidence>
<gene>
    <name evidence="7" type="ORF">ACHE_10040A</name>
</gene>
<dbReference type="RefSeq" id="XP_043131160.1">
    <property type="nucleotide sequence ID" value="XM_043278853.1"/>
</dbReference>
<dbReference type="InterPro" id="IPR036188">
    <property type="entry name" value="FAD/NAD-bd_sf"/>
</dbReference>
<organism evidence="7 8">
    <name type="scientific">Aspergillus chevalieri</name>
    <name type="common">Eurotium chevalieri</name>
    <dbReference type="NCBI Taxonomy" id="182096"/>
    <lineage>
        <taxon>Eukaryota</taxon>
        <taxon>Fungi</taxon>
        <taxon>Dikarya</taxon>
        <taxon>Ascomycota</taxon>
        <taxon>Pezizomycotina</taxon>
        <taxon>Eurotiomycetes</taxon>
        <taxon>Eurotiomycetidae</taxon>
        <taxon>Eurotiales</taxon>
        <taxon>Aspergillaceae</taxon>
        <taxon>Aspergillus</taxon>
        <taxon>Aspergillus subgen. Aspergillus</taxon>
    </lineage>
</organism>
<protein>
    <recommendedName>
        <fullName evidence="6">FAD-binding domain-containing protein</fullName>
    </recommendedName>
</protein>